<keyword evidence="4 5" id="KW-0472">Membrane</keyword>
<dbReference type="Gene3D" id="1.20.1300.10">
    <property type="entry name" value="Fumarate reductase/succinate dehydrogenase, transmembrane subunit"/>
    <property type="match status" value="1"/>
</dbReference>
<organism evidence="6 7">
    <name type="scientific">Caenispirillum bisanense</name>
    <dbReference type="NCBI Taxonomy" id="414052"/>
    <lineage>
        <taxon>Bacteria</taxon>
        <taxon>Pseudomonadati</taxon>
        <taxon>Pseudomonadota</taxon>
        <taxon>Alphaproteobacteria</taxon>
        <taxon>Rhodospirillales</taxon>
        <taxon>Novispirillaceae</taxon>
        <taxon>Caenispirillum</taxon>
    </lineage>
</organism>
<evidence type="ECO:0000313" key="7">
    <source>
        <dbReference type="Proteomes" id="UP000219621"/>
    </source>
</evidence>
<dbReference type="CDD" id="cd00547">
    <property type="entry name" value="QFR_TypeD_subunitD"/>
    <property type="match status" value="1"/>
</dbReference>
<sequence>MARSKSKPIFWGLFAAGGTVAAFLAPVMILLTGFLLPLGVFGPDAFSYERMHAFAGNWFGKLVLFGVLTLFLWHFGHRMRVTLHDLGIHNKGLAVVVCYGLAAIGTVWALVTLLSI</sequence>
<dbReference type="OrthoDB" id="9804636at2"/>
<dbReference type="NCBIfam" id="NF003977">
    <property type="entry name" value="PRK05470.1-1"/>
    <property type="match status" value="1"/>
</dbReference>
<dbReference type="InterPro" id="IPR003418">
    <property type="entry name" value="Fumarate_red_D"/>
</dbReference>
<gene>
    <name evidence="6" type="ORF">SAMN05421508_103162</name>
</gene>
<evidence type="ECO:0000256" key="4">
    <source>
        <dbReference type="ARBA" id="ARBA00023136"/>
    </source>
</evidence>
<evidence type="ECO:0000256" key="1">
    <source>
        <dbReference type="ARBA" id="ARBA00022475"/>
    </source>
</evidence>
<evidence type="ECO:0000256" key="5">
    <source>
        <dbReference type="SAM" id="Phobius"/>
    </source>
</evidence>
<keyword evidence="2 5" id="KW-0812">Transmembrane</keyword>
<feature type="transmembrane region" description="Helical" evidence="5">
    <location>
        <begin position="55"/>
        <end position="73"/>
    </location>
</feature>
<dbReference type="Pfam" id="PF02313">
    <property type="entry name" value="Fumarate_red_D"/>
    <property type="match status" value="1"/>
</dbReference>
<evidence type="ECO:0000256" key="2">
    <source>
        <dbReference type="ARBA" id="ARBA00022692"/>
    </source>
</evidence>
<dbReference type="PIRSF" id="PIRSF000179">
    <property type="entry name" value="FrdD"/>
    <property type="match status" value="1"/>
</dbReference>
<reference evidence="6 7" key="1">
    <citation type="submission" date="2017-09" db="EMBL/GenBank/DDBJ databases">
        <authorList>
            <person name="Ehlers B."/>
            <person name="Leendertz F.H."/>
        </authorList>
    </citation>
    <scope>NUCLEOTIDE SEQUENCE [LARGE SCALE GENOMIC DNA]</scope>
    <source>
        <strain evidence="6 7">USBA 140</strain>
    </source>
</reference>
<feature type="transmembrane region" description="Helical" evidence="5">
    <location>
        <begin position="93"/>
        <end position="114"/>
    </location>
</feature>
<evidence type="ECO:0000313" key="6">
    <source>
        <dbReference type="EMBL" id="SOD93708.1"/>
    </source>
</evidence>
<dbReference type="HAMAP" id="MF_00709">
    <property type="entry name" value="Fumarate_red_D"/>
    <property type="match status" value="1"/>
</dbReference>
<dbReference type="InterPro" id="IPR034804">
    <property type="entry name" value="SQR/QFR_C/D"/>
</dbReference>
<evidence type="ECO:0000256" key="3">
    <source>
        <dbReference type="ARBA" id="ARBA00022989"/>
    </source>
</evidence>
<keyword evidence="7" id="KW-1185">Reference proteome</keyword>
<name>A0A286GDY9_9PROT</name>
<dbReference type="EMBL" id="OCNJ01000003">
    <property type="protein sequence ID" value="SOD93708.1"/>
    <property type="molecule type" value="Genomic_DNA"/>
</dbReference>
<dbReference type="GO" id="GO:0006106">
    <property type="term" value="P:fumarate metabolic process"/>
    <property type="evidence" value="ECO:0007669"/>
    <property type="project" value="InterPro"/>
</dbReference>
<accession>A0A286GDY9</accession>
<keyword evidence="3 5" id="KW-1133">Transmembrane helix</keyword>
<protein>
    <submittedName>
        <fullName evidence="6">Succinate dehydrogenase subunit D</fullName>
    </submittedName>
</protein>
<proteinExistence type="inferred from homology"/>
<dbReference type="GO" id="GO:0016020">
    <property type="term" value="C:membrane"/>
    <property type="evidence" value="ECO:0007669"/>
    <property type="project" value="InterPro"/>
</dbReference>
<keyword evidence="1" id="KW-1003">Cell membrane</keyword>
<dbReference type="RefSeq" id="WP_097278531.1">
    <property type="nucleotide sequence ID" value="NZ_OCNJ01000003.1"/>
</dbReference>
<dbReference type="AlphaFoldDB" id="A0A286GDY9"/>
<dbReference type="SUPFAM" id="SSF81343">
    <property type="entry name" value="Fumarate reductase respiratory complex transmembrane subunits"/>
    <property type="match status" value="1"/>
</dbReference>
<feature type="transmembrane region" description="Helical" evidence="5">
    <location>
        <begin position="12"/>
        <end position="35"/>
    </location>
</feature>
<dbReference type="Proteomes" id="UP000219621">
    <property type="component" value="Unassembled WGS sequence"/>
</dbReference>